<evidence type="ECO:0000256" key="1">
    <source>
        <dbReference type="ARBA" id="ARBA00001966"/>
    </source>
</evidence>
<keyword evidence="6" id="KW-0004">4Fe-4S</keyword>
<evidence type="ECO:0000256" key="3">
    <source>
        <dbReference type="ARBA" id="ARBA00010115"/>
    </source>
</evidence>
<comment type="catalytic activity">
    <reaction evidence="15">
        <text>N(1)-methylguanosine(37) in tRNA(Phe) + pyruvate + S-adenosyl-L-methionine = 4-demethylwyosine(37) in tRNA(Phe) + 5'-deoxyadenosine + L-methionine + CO2 + H2O</text>
        <dbReference type="Rhea" id="RHEA:36347"/>
        <dbReference type="Rhea" id="RHEA-COMP:10164"/>
        <dbReference type="Rhea" id="RHEA-COMP:10165"/>
        <dbReference type="ChEBI" id="CHEBI:15361"/>
        <dbReference type="ChEBI" id="CHEBI:15377"/>
        <dbReference type="ChEBI" id="CHEBI:16526"/>
        <dbReference type="ChEBI" id="CHEBI:17319"/>
        <dbReference type="ChEBI" id="CHEBI:57844"/>
        <dbReference type="ChEBI" id="CHEBI:59789"/>
        <dbReference type="ChEBI" id="CHEBI:64315"/>
        <dbReference type="ChEBI" id="CHEBI:73542"/>
        <dbReference type="EC" id="4.1.3.44"/>
    </reaction>
</comment>
<evidence type="ECO:0000256" key="11">
    <source>
        <dbReference type="ARBA" id="ARBA00023004"/>
    </source>
</evidence>
<evidence type="ECO:0000256" key="18">
    <source>
        <dbReference type="ARBA" id="ARBA00082357"/>
    </source>
</evidence>
<dbReference type="CDD" id="cd01335">
    <property type="entry name" value="Radical_SAM"/>
    <property type="match status" value="1"/>
</dbReference>
<dbReference type="InterPro" id="IPR029039">
    <property type="entry name" value="Flavoprotein-like_sf"/>
</dbReference>
<dbReference type="PROSITE" id="PS50902">
    <property type="entry name" value="FLAVODOXIN_LIKE"/>
    <property type="match status" value="1"/>
</dbReference>
<dbReference type="InterPro" id="IPR013785">
    <property type="entry name" value="Aldolase_TIM"/>
</dbReference>
<dbReference type="PRINTS" id="PR00369">
    <property type="entry name" value="FLAVODOXIN"/>
</dbReference>
<dbReference type="PANTHER" id="PTHR13930:SF0">
    <property type="entry name" value="S-ADENOSYL-L-METHIONINE-DEPENDENT TRNA 4-DEMETHYLWYOSINE SYNTHASE TYW1-RELATED"/>
    <property type="match status" value="1"/>
</dbReference>
<reference evidence="21" key="2">
    <citation type="journal article" date="2022" name="Res Sq">
        <title>Comparative Genomics Reveals Insights into the Divergent Evolution of Astigmatic Mites and Household Pest Adaptations.</title>
        <authorList>
            <person name="Xiong Q."/>
            <person name="Wan A.T.-Y."/>
            <person name="Liu X.-Y."/>
            <person name="Fung C.S.-H."/>
            <person name="Xiao X."/>
            <person name="Malainual N."/>
            <person name="Hou J."/>
            <person name="Wang L."/>
            <person name="Wang M."/>
            <person name="Yang K."/>
            <person name="Cui Y."/>
            <person name="Leung E."/>
            <person name="Nong W."/>
            <person name="Shin S.-K."/>
            <person name="Au S."/>
            <person name="Jeong K.Y."/>
            <person name="Chew F.T."/>
            <person name="Hui J."/>
            <person name="Leung T.F."/>
            <person name="Tungtrongchitr A."/>
            <person name="Zhong N."/>
            <person name="Liu Z."/>
            <person name="Tsui S."/>
        </authorList>
    </citation>
    <scope>NUCLEOTIDE SEQUENCE</scope>
    <source>
        <strain evidence="21">Derf</strain>
        <tissue evidence="21">Whole organism</tissue>
    </source>
</reference>
<protein>
    <recommendedName>
        <fullName evidence="5">S-adenosyl-L-methionine-dependent tRNA 4-demethylwyosine synthase TYW1</fullName>
        <ecNumber evidence="4">4.1.3.44</ecNumber>
    </recommendedName>
    <alternativeName>
        <fullName evidence="18">Radical S-adenosyl methionine and flavodoxin domain-containing protein 1</fullName>
    </alternativeName>
    <alternativeName>
        <fullName evidence="16">tRNA wybutosine-synthesizing protein 1 homolog</fullName>
    </alternativeName>
    <alternativeName>
        <fullName evidence="17">tRNA-yW-synthesizing protein</fullName>
    </alternativeName>
</protein>
<proteinExistence type="inferred from homology"/>
<keyword evidence="10" id="KW-0547">Nucleotide-binding</keyword>
<keyword evidence="11" id="KW-0408">Iron</keyword>
<evidence type="ECO:0000256" key="10">
    <source>
        <dbReference type="ARBA" id="ARBA00022741"/>
    </source>
</evidence>
<evidence type="ECO:0000256" key="9">
    <source>
        <dbReference type="ARBA" id="ARBA00022723"/>
    </source>
</evidence>
<dbReference type="AlphaFoldDB" id="A0A922HYM7"/>
<dbReference type="GO" id="GO:0046872">
    <property type="term" value="F:metal ion binding"/>
    <property type="evidence" value="ECO:0007669"/>
    <property type="project" value="UniProtKB-KW"/>
</dbReference>
<dbReference type="EMBL" id="ASGP02000003">
    <property type="protein sequence ID" value="KAH9516513.1"/>
    <property type="molecule type" value="Genomic_DNA"/>
</dbReference>
<evidence type="ECO:0000259" key="19">
    <source>
        <dbReference type="PROSITE" id="PS50902"/>
    </source>
</evidence>
<dbReference type="InterPro" id="IPR008254">
    <property type="entry name" value="Flavodoxin/NO_synth"/>
</dbReference>
<evidence type="ECO:0000256" key="13">
    <source>
        <dbReference type="ARBA" id="ARBA00023239"/>
    </source>
</evidence>
<gene>
    <name evidence="21" type="primary">TYW1</name>
    <name evidence="21" type="ORF">DERF_007248</name>
</gene>
<evidence type="ECO:0000256" key="16">
    <source>
        <dbReference type="ARBA" id="ARBA00078095"/>
    </source>
</evidence>
<evidence type="ECO:0000256" key="6">
    <source>
        <dbReference type="ARBA" id="ARBA00022485"/>
    </source>
</evidence>
<dbReference type="Pfam" id="PF04055">
    <property type="entry name" value="Radical_SAM"/>
    <property type="match status" value="1"/>
</dbReference>
<feature type="domain" description="Radical SAM core" evidence="20">
    <location>
        <begin position="346"/>
        <end position="592"/>
    </location>
</feature>
<keyword evidence="9" id="KW-0479">Metal-binding</keyword>
<evidence type="ECO:0000256" key="17">
    <source>
        <dbReference type="ARBA" id="ARBA00081169"/>
    </source>
</evidence>
<keyword evidence="22" id="KW-1185">Reference proteome</keyword>
<dbReference type="SFLD" id="SFLDS00029">
    <property type="entry name" value="Radical_SAM"/>
    <property type="match status" value="1"/>
</dbReference>
<dbReference type="EC" id="4.1.3.44" evidence="4"/>
<comment type="caution">
    <text evidence="21">The sequence shown here is derived from an EMBL/GenBank/DDBJ whole genome shotgun (WGS) entry which is preliminary data.</text>
</comment>
<dbReference type="GO" id="GO:0010181">
    <property type="term" value="F:FMN binding"/>
    <property type="evidence" value="ECO:0007669"/>
    <property type="project" value="InterPro"/>
</dbReference>
<dbReference type="InterPro" id="IPR058240">
    <property type="entry name" value="rSAM_sf"/>
</dbReference>
<keyword evidence="13" id="KW-0456">Lyase</keyword>
<comment type="pathway">
    <text evidence="2">tRNA modification; wybutosine-tRNA(Phe) biosynthesis.</text>
</comment>
<name>A0A922HYM7_DERFA</name>
<organism evidence="21 22">
    <name type="scientific">Dermatophagoides farinae</name>
    <name type="common">American house dust mite</name>
    <dbReference type="NCBI Taxonomy" id="6954"/>
    <lineage>
        <taxon>Eukaryota</taxon>
        <taxon>Metazoa</taxon>
        <taxon>Ecdysozoa</taxon>
        <taxon>Arthropoda</taxon>
        <taxon>Chelicerata</taxon>
        <taxon>Arachnida</taxon>
        <taxon>Acari</taxon>
        <taxon>Acariformes</taxon>
        <taxon>Sarcoptiformes</taxon>
        <taxon>Astigmata</taxon>
        <taxon>Psoroptidia</taxon>
        <taxon>Analgoidea</taxon>
        <taxon>Pyroglyphidae</taxon>
        <taxon>Dermatophagoidinae</taxon>
        <taxon>Dermatophagoides</taxon>
    </lineage>
</organism>
<evidence type="ECO:0000256" key="14">
    <source>
        <dbReference type="ARBA" id="ARBA00025368"/>
    </source>
</evidence>
<evidence type="ECO:0000256" key="15">
    <source>
        <dbReference type="ARBA" id="ARBA00049466"/>
    </source>
</evidence>
<dbReference type="Gene3D" id="3.20.20.70">
    <property type="entry name" value="Aldolase class I"/>
    <property type="match status" value="1"/>
</dbReference>
<evidence type="ECO:0000256" key="7">
    <source>
        <dbReference type="ARBA" id="ARBA00022691"/>
    </source>
</evidence>
<dbReference type="InterPro" id="IPR007197">
    <property type="entry name" value="rSAM"/>
</dbReference>
<dbReference type="SUPFAM" id="SSF52218">
    <property type="entry name" value="Flavoproteins"/>
    <property type="match status" value="1"/>
</dbReference>
<dbReference type="GO" id="GO:0031591">
    <property type="term" value="P:wybutosine biosynthetic process"/>
    <property type="evidence" value="ECO:0007669"/>
    <property type="project" value="TreeGrafter"/>
</dbReference>
<comment type="similarity">
    <text evidence="3">Belongs to the TYW1 family.</text>
</comment>
<keyword evidence="7" id="KW-0949">S-adenosyl-L-methionine</keyword>
<dbReference type="Gene3D" id="3.40.50.360">
    <property type="match status" value="1"/>
</dbReference>
<dbReference type="InterPro" id="IPR001094">
    <property type="entry name" value="Flavdoxin-like"/>
</dbReference>
<evidence type="ECO:0000313" key="21">
    <source>
        <dbReference type="EMBL" id="KAH9516513.1"/>
    </source>
</evidence>
<keyword evidence="12" id="KW-0411">Iron-sulfur</keyword>
<dbReference type="SFLD" id="SFLDF00284">
    <property type="entry name" value="tRNA_wybutosine-synthesizing"/>
    <property type="match status" value="1"/>
</dbReference>
<sequence length="704" mass="81273">MRSKILSTLWGLAINNKLTSAFAVGITLILTTGVYRKYNQCSKVKIIKDSKQQCNCMKQKPKLKILYGSTTGSSRRLSKKLQQLLKSNDSVSQIFKSIECLCTDQYDPEDEILSDASNGNYLIILMPTYTGGEPPENARWFYQWIKDAANDFRLSKNALNQLSFAVLGIGDSVYGDDFCLCSFKLTAALKKLSSKCLYKTSLLDRSAFESIEDQFQSWYQKILPVLIEQEITCCSDNTSDQTNYSTLVNFDDDDDNEEFDEDYAEEDVPNKNDQMVTDLEDIVTTSKKIKSDSNTQPIRDMLTTDLRKELSKQGYKLIGSHSGVKLCRWTKAMLRGRGGCYKYTFYGIESHRCMEATPSLACANKCVFCWRHHTNPVGTEWKWNMDPPKMIFENTVKAHQAMIKQYNSVPGVIPQRIEEAMHVRHCALSLVGEPIMYPEIKEFIRLLHSHEISTFLVTNAQFPDEIKRLDPVTQLYVSVDASSKASLKKIDRPLFRDFWERFLESLRSLSFKGQRTVYRLTLVKSWNSDEIDGYAQLIMIGNPDFIEIKGVTYCGTSMNEANLTMKNVPWHEEVVRFGQDLLDKVNRLIKQRKLNQSGIRGYSEDFDSELYGLACEHEHSNCLLLARRKFYIDDQWWTWIDYPKFNELVQEYYKSNGEKTFTSIDYLAPTPKWAMYGSVEQGFNPNDTRFRKKRNHTYDVVNTE</sequence>
<comment type="cofactor">
    <cofactor evidence="1">
        <name>[4Fe-4S] cluster</name>
        <dbReference type="ChEBI" id="CHEBI:49883"/>
    </cofactor>
</comment>
<evidence type="ECO:0000256" key="8">
    <source>
        <dbReference type="ARBA" id="ARBA00022694"/>
    </source>
</evidence>
<reference evidence="21" key="1">
    <citation type="submission" date="2013-05" db="EMBL/GenBank/DDBJ databases">
        <authorList>
            <person name="Yim A.K.Y."/>
            <person name="Chan T.F."/>
            <person name="Ji K.M."/>
            <person name="Liu X.Y."/>
            <person name="Zhou J.W."/>
            <person name="Li R.Q."/>
            <person name="Yang K.Y."/>
            <person name="Li J."/>
            <person name="Li M."/>
            <person name="Law P.T.W."/>
            <person name="Wu Y.L."/>
            <person name="Cai Z.L."/>
            <person name="Qin H."/>
            <person name="Bao Y."/>
            <person name="Leung R.K.K."/>
            <person name="Ng P.K.S."/>
            <person name="Zou J."/>
            <person name="Zhong X.J."/>
            <person name="Ran P.X."/>
            <person name="Zhong N.S."/>
            <person name="Liu Z.G."/>
            <person name="Tsui S.K.W."/>
        </authorList>
    </citation>
    <scope>NUCLEOTIDE SEQUENCE</scope>
    <source>
        <strain evidence="21">Derf</strain>
        <tissue evidence="21">Whole organism</tissue>
    </source>
</reference>
<evidence type="ECO:0000259" key="20">
    <source>
        <dbReference type="PROSITE" id="PS51918"/>
    </source>
</evidence>
<dbReference type="InterPro" id="IPR013917">
    <property type="entry name" value="tRNA_wybutosine-synth"/>
</dbReference>
<dbReference type="GO" id="GO:0102521">
    <property type="term" value="F:tRNA-4-demethylwyosine synthase activity"/>
    <property type="evidence" value="ECO:0007669"/>
    <property type="project" value="UniProtKB-EC"/>
</dbReference>
<dbReference type="PROSITE" id="PS51918">
    <property type="entry name" value="RADICAL_SAM"/>
    <property type="match status" value="1"/>
</dbReference>
<dbReference type="FunFam" id="3.20.20.70:FF:000196">
    <property type="entry name" value="S-adenosyl-L-methionine-dependent tRNA 4-demethylwyosine synthase"/>
    <property type="match status" value="1"/>
</dbReference>
<evidence type="ECO:0000256" key="2">
    <source>
        <dbReference type="ARBA" id="ARBA00004797"/>
    </source>
</evidence>
<dbReference type="SFLD" id="SFLDG01071">
    <property type="entry name" value="tRNA_wybutosine-synthesizing"/>
    <property type="match status" value="1"/>
</dbReference>
<comment type="function">
    <text evidence="14">Probable component of the wybutosine biosynthesis pathway. Wybutosine is a hyper modified guanosine with a tricyclic base found at the 3'-position adjacent to the anticodon of eukaryotic phenylalanine tRNA. Catalyzes the condensation of N-methylguanine with 2 carbon atoms from pyruvate to form the tricyclic 4-demethylwyosine, an intermediate in wybutosine biosynthesis.</text>
</comment>
<dbReference type="Pfam" id="PF08608">
    <property type="entry name" value="Wyosine_form"/>
    <property type="match status" value="1"/>
</dbReference>
<evidence type="ECO:0000256" key="12">
    <source>
        <dbReference type="ARBA" id="ARBA00023014"/>
    </source>
</evidence>
<accession>A0A922HYM7</accession>
<dbReference type="SUPFAM" id="SSF102114">
    <property type="entry name" value="Radical SAM enzymes"/>
    <property type="match status" value="1"/>
</dbReference>
<dbReference type="InterPro" id="IPR034556">
    <property type="entry name" value="tRNA_wybutosine-synthase"/>
</dbReference>
<dbReference type="Proteomes" id="UP000790347">
    <property type="component" value="Unassembled WGS sequence"/>
</dbReference>
<evidence type="ECO:0000256" key="5">
    <source>
        <dbReference type="ARBA" id="ARBA00017596"/>
    </source>
</evidence>
<dbReference type="Pfam" id="PF00258">
    <property type="entry name" value="Flavodoxin_1"/>
    <property type="match status" value="1"/>
</dbReference>
<evidence type="ECO:0000256" key="4">
    <source>
        <dbReference type="ARBA" id="ARBA00012821"/>
    </source>
</evidence>
<feature type="domain" description="Flavodoxin-like" evidence="19">
    <location>
        <begin position="63"/>
        <end position="223"/>
    </location>
</feature>
<dbReference type="GO" id="GO:0051539">
    <property type="term" value="F:4 iron, 4 sulfur cluster binding"/>
    <property type="evidence" value="ECO:0007669"/>
    <property type="project" value="UniProtKB-KW"/>
</dbReference>
<keyword evidence="8" id="KW-0819">tRNA processing</keyword>
<dbReference type="PANTHER" id="PTHR13930">
    <property type="entry name" value="S-ADENOSYL-L-METHIONINE-DEPENDENT TRNA 4-DEMETHYLWYOSINE SYNTHASE"/>
    <property type="match status" value="1"/>
</dbReference>
<evidence type="ECO:0000313" key="22">
    <source>
        <dbReference type="Proteomes" id="UP000790347"/>
    </source>
</evidence>